<gene>
    <name evidence="2" type="ORF">Voc01_009190</name>
</gene>
<evidence type="ECO:0000313" key="2">
    <source>
        <dbReference type="EMBL" id="GIJ66002.1"/>
    </source>
</evidence>
<dbReference type="EMBL" id="BOPH01000013">
    <property type="protein sequence ID" value="GIJ66002.1"/>
    <property type="molecule type" value="Genomic_DNA"/>
</dbReference>
<reference evidence="2" key="1">
    <citation type="submission" date="2021-01" db="EMBL/GenBank/DDBJ databases">
        <title>Whole genome shotgun sequence of Virgisporangium ochraceum NBRC 16418.</title>
        <authorList>
            <person name="Komaki H."/>
            <person name="Tamura T."/>
        </authorList>
    </citation>
    <scope>NUCLEOTIDE SEQUENCE</scope>
    <source>
        <strain evidence="2">NBRC 16418</strain>
    </source>
</reference>
<feature type="region of interest" description="Disordered" evidence="1">
    <location>
        <begin position="578"/>
        <end position="619"/>
    </location>
</feature>
<evidence type="ECO:0008006" key="4">
    <source>
        <dbReference type="Google" id="ProtNLM"/>
    </source>
</evidence>
<comment type="caution">
    <text evidence="2">The sequence shown here is derived from an EMBL/GenBank/DDBJ whole genome shotgun (WGS) entry which is preliminary data.</text>
</comment>
<dbReference type="InterPro" id="IPR025968">
    <property type="entry name" value="YwqJ_deaminase"/>
</dbReference>
<dbReference type="Proteomes" id="UP000635606">
    <property type="component" value="Unassembled WGS sequence"/>
</dbReference>
<keyword evidence="3" id="KW-1185">Reference proteome</keyword>
<dbReference type="Pfam" id="PF14431">
    <property type="entry name" value="YwqJ-deaminase"/>
    <property type="match status" value="1"/>
</dbReference>
<sequence>MSAARGLGDALRGPRPAGARGYGTAAALALSDGVITTETSLREPLGRHPLATAMLSEGTSALIRRGQRAGIGQCVELTLVSDRLYQVEQRWTGEGRPGDLRSYALQAFRGATLTIRQIGDANGRPHGAVRPACRLCQTVLPALGVTVVEAGGWDPVPRPAPVVVPTPGDMRSTDIRQREWLLGAPFYAEGTGAAGLSRVSQRLLAAGSGATALVLVTWSAPNRGPYLLTAANRGGGVFWLDNPSREVSGDQPPYLDRVDEVWSVVLDAGGRAESEAASVPPPALADGPFDPARPTVHNGARLGELRLLVAAYPAADDAGRVALRAEIAALIDDLGVRPGTAESNGRWTTLPPDLAAALLALATPVLTPKAVATVLAADPARLNAPQRAWQRDFEDRLADAFTGTLSGPSRKAGGSAAVAAELADRLHRLAVAGEAAPASVPRLPAYAGQVIGLPPDRISVLRELDAPLADTATATGVYIDLTGRPDLAPYARTGIEPVRLPPCDADDLTTDHGRAALRDADRRQARADFRAAHSGDPATLTLLSTHDFHYVGVYRPGEPRELGLVPDLVAAAVRAISPVRPPPLVPPQRPPRPVAPPPATEEPAPVPAPAAEQEPEARPDPAIEQTTLDAEQEPEPVVPAAGFGVAALLSAPGTAPAPAAAPGPAPVAAAPVAAADPVAAVARAAVSVPVQRAPLADQPSFAYYALADQADRPTGLLVVAMLPTGPRTRRFEAAGARSAGSPSPVSRERAEEISRQALGFELPAEARLPEVFHG</sequence>
<feature type="compositionally biased region" description="Low complexity" evidence="1">
    <location>
        <begin position="733"/>
        <end position="745"/>
    </location>
</feature>
<organism evidence="2 3">
    <name type="scientific">Virgisporangium ochraceum</name>
    <dbReference type="NCBI Taxonomy" id="65505"/>
    <lineage>
        <taxon>Bacteria</taxon>
        <taxon>Bacillati</taxon>
        <taxon>Actinomycetota</taxon>
        <taxon>Actinomycetes</taxon>
        <taxon>Micromonosporales</taxon>
        <taxon>Micromonosporaceae</taxon>
        <taxon>Virgisporangium</taxon>
    </lineage>
</organism>
<evidence type="ECO:0000256" key="1">
    <source>
        <dbReference type="SAM" id="MobiDB-lite"/>
    </source>
</evidence>
<dbReference type="AlphaFoldDB" id="A0A8J3ZKZ7"/>
<accession>A0A8J3ZKZ7</accession>
<feature type="region of interest" description="Disordered" evidence="1">
    <location>
        <begin position="730"/>
        <end position="751"/>
    </location>
</feature>
<name>A0A8J3ZKZ7_9ACTN</name>
<feature type="compositionally biased region" description="Pro residues" evidence="1">
    <location>
        <begin position="579"/>
        <end position="608"/>
    </location>
</feature>
<evidence type="ECO:0000313" key="3">
    <source>
        <dbReference type="Proteomes" id="UP000635606"/>
    </source>
</evidence>
<protein>
    <recommendedName>
        <fullName evidence="4">Tox-PL domain-containing protein</fullName>
    </recommendedName>
</protein>
<proteinExistence type="predicted"/>